<evidence type="ECO:0000313" key="6">
    <source>
        <dbReference type="Proteomes" id="UP001576762"/>
    </source>
</evidence>
<dbReference type="Proteomes" id="UP001576762">
    <property type="component" value="Unassembled WGS sequence"/>
</dbReference>
<protein>
    <submittedName>
        <fullName evidence="5">Aromatic-ring-hydroxylating dioxygenase subunit beta</fullName>
    </submittedName>
</protein>
<dbReference type="RefSeq" id="WP_374813063.1">
    <property type="nucleotide sequence ID" value="NZ_JBHFLD010000004.1"/>
</dbReference>
<keyword evidence="2" id="KW-0058">Aromatic hydrocarbons catabolism</keyword>
<comment type="caution">
    <text evidence="5">The sequence shown here is derived from an EMBL/GenBank/DDBJ whole genome shotgun (WGS) entry which is preliminary data.</text>
</comment>
<reference evidence="5 6" key="1">
    <citation type="submission" date="2024-09" db="EMBL/GenBank/DDBJ databases">
        <title>Draft genome sequences of 6 high pH adapted Marinobacter shengliensis sp. isolated from Mariana forearc serpentinite mud volcanoes.</title>
        <authorList>
            <person name="Elkassas S."/>
            <person name="Serres M."/>
            <person name="Michael N."/>
            <person name="Amina P."/>
            <person name="Teodora Z."/>
            <person name="Julie H."/>
        </authorList>
    </citation>
    <scope>NUCLEOTIDE SEQUENCE [LARGE SCALE GENOMIC DNA]</scope>
    <source>
        <strain evidence="5 6">EB4</strain>
    </source>
</reference>
<dbReference type="SUPFAM" id="SSF54427">
    <property type="entry name" value="NTF2-like"/>
    <property type="match status" value="1"/>
</dbReference>
<comment type="similarity">
    <text evidence="1">Belongs to the bacterial ring-hydroxylating dioxygenase beta subunit family.</text>
</comment>
<evidence type="ECO:0000313" key="5">
    <source>
        <dbReference type="EMBL" id="MFB2714739.1"/>
    </source>
</evidence>
<organism evidence="5 6">
    <name type="scientific">Marinobacter shengliensis</name>
    <dbReference type="NCBI Taxonomy" id="1389223"/>
    <lineage>
        <taxon>Bacteria</taxon>
        <taxon>Pseudomonadati</taxon>
        <taxon>Pseudomonadota</taxon>
        <taxon>Gammaproteobacteria</taxon>
        <taxon>Pseudomonadales</taxon>
        <taxon>Marinobacteraceae</taxon>
        <taxon>Marinobacter</taxon>
    </lineage>
</organism>
<dbReference type="GO" id="GO:0051213">
    <property type="term" value="F:dioxygenase activity"/>
    <property type="evidence" value="ECO:0007669"/>
    <property type="project" value="UniProtKB-KW"/>
</dbReference>
<keyword evidence="4" id="KW-0560">Oxidoreductase</keyword>
<accession>A0ABV4W4L3</accession>
<dbReference type="EMBL" id="JBHFLD010000004">
    <property type="protein sequence ID" value="MFB2714739.1"/>
    <property type="molecule type" value="Genomic_DNA"/>
</dbReference>
<name>A0ABV4W4L3_9GAMM</name>
<proteinExistence type="inferred from homology"/>
<dbReference type="CDD" id="cd00667">
    <property type="entry name" value="ring_hydroxylating_dioxygenases_beta"/>
    <property type="match status" value="1"/>
</dbReference>
<dbReference type="PANTHER" id="PTHR41534">
    <property type="entry name" value="BLR3401 PROTEIN"/>
    <property type="match status" value="1"/>
</dbReference>
<keyword evidence="3 5" id="KW-0223">Dioxygenase</keyword>
<evidence type="ECO:0000256" key="2">
    <source>
        <dbReference type="ARBA" id="ARBA00022797"/>
    </source>
</evidence>
<gene>
    <name evidence="5" type="ORF">ACE05E_04510</name>
</gene>
<dbReference type="InterPro" id="IPR000391">
    <property type="entry name" value="Rng_hydr_dOase-bsu"/>
</dbReference>
<keyword evidence="6" id="KW-1185">Reference proteome</keyword>
<evidence type="ECO:0000256" key="1">
    <source>
        <dbReference type="ARBA" id="ARBA00009570"/>
    </source>
</evidence>
<sequence>MNEINESNSKFCDPSKIDLEYYKKIKTYSDLLANPEELGEPSRNGELEAFVLREARLLDQRKFDDWLSLFSENGCYWIPGSSPANSPAEEITLEFHDLRRLKDRIVRLQTGVAYSQIPVSRTNRVVSFPEIWSSDLFEDCFFARSSFVLHESRNETSQIISGWYGYVVNFSGGDLRLSMKQINLNDCTAPQGNHSFFL</sequence>
<dbReference type="InterPro" id="IPR032710">
    <property type="entry name" value="NTF2-like_dom_sf"/>
</dbReference>
<evidence type="ECO:0000256" key="3">
    <source>
        <dbReference type="ARBA" id="ARBA00022964"/>
    </source>
</evidence>
<evidence type="ECO:0000256" key="4">
    <source>
        <dbReference type="ARBA" id="ARBA00023002"/>
    </source>
</evidence>
<dbReference type="PANTHER" id="PTHR41534:SF1">
    <property type="entry name" value="BLR3401 PROTEIN"/>
    <property type="match status" value="1"/>
</dbReference>
<dbReference type="Pfam" id="PF00866">
    <property type="entry name" value="Ring_hydroxyl_B"/>
    <property type="match status" value="1"/>
</dbReference>
<dbReference type="Gene3D" id="3.10.450.50">
    <property type="match status" value="1"/>
</dbReference>